<sequence length="121" mass="13371">MEDGLRVEVAWLDDVEGELAELETYLSRDPRLDDVRLQRGRPAVPPGALGVVEVLEFVASNVSLGLVVNALWDFVRGNLRRPETRLLLTRTDLADGTRQVEIDFTGSAEAAERIARDALAD</sequence>
<dbReference type="STRING" id="946078.GA0070622_3533"/>
<dbReference type="Pfam" id="PF19953">
    <property type="entry name" value="EACC1"/>
    <property type="match status" value="1"/>
</dbReference>
<evidence type="ECO:0000313" key="2">
    <source>
        <dbReference type="Proteomes" id="UP000199558"/>
    </source>
</evidence>
<dbReference type="EMBL" id="FLRH01000003">
    <property type="protein sequence ID" value="SBT66510.1"/>
    <property type="molecule type" value="Genomic_DNA"/>
</dbReference>
<organism evidence="1 2">
    <name type="scientific">Micromonospora sediminicola</name>
    <dbReference type="NCBI Taxonomy" id="946078"/>
    <lineage>
        <taxon>Bacteria</taxon>
        <taxon>Bacillati</taxon>
        <taxon>Actinomycetota</taxon>
        <taxon>Actinomycetes</taxon>
        <taxon>Micromonosporales</taxon>
        <taxon>Micromonosporaceae</taxon>
        <taxon>Micromonospora</taxon>
    </lineage>
</organism>
<name>A0A1A9BAG9_9ACTN</name>
<dbReference type="Proteomes" id="UP000199558">
    <property type="component" value="Unassembled WGS sequence"/>
</dbReference>
<keyword evidence="2" id="KW-1185">Reference proteome</keyword>
<reference evidence="2" key="1">
    <citation type="submission" date="2016-06" db="EMBL/GenBank/DDBJ databases">
        <authorList>
            <person name="Varghese N."/>
            <person name="Submissions Spin"/>
        </authorList>
    </citation>
    <scope>NUCLEOTIDE SEQUENCE [LARGE SCALE GENOMIC DNA]</scope>
    <source>
        <strain evidence="2">DSM 45794</strain>
    </source>
</reference>
<dbReference type="AlphaFoldDB" id="A0A1A9BAG9"/>
<evidence type="ECO:0000313" key="1">
    <source>
        <dbReference type="EMBL" id="SBT66510.1"/>
    </source>
</evidence>
<accession>A0A1A9BAG9</accession>
<gene>
    <name evidence="1" type="ORF">GA0070622_3533</name>
</gene>
<protein>
    <submittedName>
        <fullName evidence="1">Uncharacterized protein</fullName>
    </submittedName>
</protein>
<dbReference type="InterPro" id="IPR045428">
    <property type="entry name" value="EACC1"/>
</dbReference>
<proteinExistence type="predicted"/>